<dbReference type="Gene3D" id="3.30.810.10">
    <property type="entry name" value="2-Layer Sandwich"/>
    <property type="match status" value="1"/>
</dbReference>
<feature type="transmembrane region" description="Helical" evidence="2">
    <location>
        <begin position="1322"/>
        <end position="1348"/>
    </location>
</feature>
<dbReference type="CDD" id="cd00139">
    <property type="entry name" value="PIPKc"/>
    <property type="match status" value="1"/>
</dbReference>
<feature type="transmembrane region" description="Helical" evidence="2">
    <location>
        <begin position="862"/>
        <end position="885"/>
    </location>
</feature>
<dbReference type="Gene3D" id="3.30.800.10">
    <property type="entry name" value="Phosphatidylinositol Phosphate Kinase II Beta"/>
    <property type="match status" value="1"/>
</dbReference>
<organism evidence="4 5">
    <name type="scientific">Albugo candida</name>
    <dbReference type="NCBI Taxonomy" id="65357"/>
    <lineage>
        <taxon>Eukaryota</taxon>
        <taxon>Sar</taxon>
        <taxon>Stramenopiles</taxon>
        <taxon>Oomycota</taxon>
        <taxon>Peronosporomycetes</taxon>
        <taxon>Albuginales</taxon>
        <taxon>Albuginaceae</taxon>
        <taxon>Albugo</taxon>
    </lineage>
</organism>
<feature type="transmembrane region" description="Helical" evidence="2">
    <location>
        <begin position="1283"/>
        <end position="1302"/>
    </location>
</feature>
<feature type="transmembrane region" description="Helical" evidence="2">
    <location>
        <begin position="1000"/>
        <end position="1020"/>
    </location>
</feature>
<dbReference type="Pfam" id="PF02714">
    <property type="entry name" value="RSN1_7TM"/>
    <property type="match status" value="1"/>
</dbReference>
<dbReference type="Pfam" id="PF01504">
    <property type="entry name" value="PIP5K"/>
    <property type="match status" value="1"/>
</dbReference>
<dbReference type="STRING" id="65357.A0A024G7D4"/>
<proteinExistence type="predicted"/>
<gene>
    <name evidence="4" type="ORF">BN9_033630</name>
</gene>
<evidence type="ECO:0000313" key="4">
    <source>
        <dbReference type="EMBL" id="CCI42579.1"/>
    </source>
</evidence>
<feature type="transmembrane region" description="Helical" evidence="2">
    <location>
        <begin position="1470"/>
        <end position="1490"/>
    </location>
</feature>
<dbReference type="PANTHER" id="PTHR23086">
    <property type="entry name" value="PHOSPHATIDYLINOSITOL-4-PHOSPHATE 5-KINASE"/>
    <property type="match status" value="1"/>
</dbReference>
<dbReference type="Pfam" id="PF13967">
    <property type="entry name" value="RSN1_TM"/>
    <property type="match status" value="1"/>
</dbReference>
<dbReference type="InterPro" id="IPR003864">
    <property type="entry name" value="CSC1/OSCA1-like_7TM"/>
</dbReference>
<dbReference type="Proteomes" id="UP000053237">
    <property type="component" value="Unassembled WGS sequence"/>
</dbReference>
<evidence type="ECO:0000313" key="5">
    <source>
        <dbReference type="Proteomes" id="UP000053237"/>
    </source>
</evidence>
<keyword evidence="1" id="KW-0808">Transferase</keyword>
<evidence type="ECO:0000256" key="2">
    <source>
        <dbReference type="SAM" id="Phobius"/>
    </source>
</evidence>
<dbReference type="InterPro" id="IPR027483">
    <property type="entry name" value="PInositol-4-P-4/5-kinase_C_sf"/>
</dbReference>
<keyword evidence="2" id="KW-0812">Transmembrane</keyword>
<keyword evidence="1" id="KW-0547">Nucleotide-binding</keyword>
<feature type="transmembrane region" description="Helical" evidence="2">
    <location>
        <begin position="198"/>
        <end position="220"/>
    </location>
</feature>
<keyword evidence="1" id="KW-0418">Kinase</keyword>
<comment type="caution">
    <text evidence="4">The sequence shown here is derived from an EMBL/GenBank/DDBJ whole genome shotgun (WGS) entry which is preliminary data.</text>
</comment>
<evidence type="ECO:0000259" key="3">
    <source>
        <dbReference type="PROSITE" id="PS51455"/>
    </source>
</evidence>
<feature type="transmembrane region" description="Helical" evidence="2">
    <location>
        <begin position="1411"/>
        <end position="1432"/>
    </location>
</feature>
<dbReference type="InterPro" id="IPR027815">
    <property type="entry name" value="CSC1/OSCA1-like_cyt"/>
</dbReference>
<dbReference type="GO" id="GO:0016308">
    <property type="term" value="F:1-phosphatidylinositol-4-phosphate 5-kinase activity"/>
    <property type="evidence" value="ECO:0007669"/>
    <property type="project" value="TreeGrafter"/>
</dbReference>
<keyword evidence="2" id="KW-1133">Transmembrane helix</keyword>
<dbReference type="PANTHER" id="PTHR23086:SF8">
    <property type="entry name" value="PHOSPHATIDYLINOSITOL 5-PHOSPHATE 4-KINASE, ISOFORM A"/>
    <property type="match status" value="1"/>
</dbReference>
<dbReference type="InterPro" id="IPR027484">
    <property type="entry name" value="PInositol-4-P-5-kinase_N"/>
</dbReference>
<keyword evidence="1" id="KW-0067">ATP-binding</keyword>
<accession>A0A024G7D4</accession>
<feature type="transmembrane region" description="Helical" evidence="2">
    <location>
        <begin position="956"/>
        <end position="975"/>
    </location>
</feature>
<name>A0A024G7D4_9STRA</name>
<dbReference type="GO" id="GO:0005524">
    <property type="term" value="F:ATP binding"/>
    <property type="evidence" value="ECO:0007669"/>
    <property type="project" value="UniProtKB-UniRule"/>
</dbReference>
<dbReference type="InterPro" id="IPR032880">
    <property type="entry name" value="CSC1/OSCA1-like_N"/>
</dbReference>
<dbReference type="GO" id="GO:0046854">
    <property type="term" value="P:phosphatidylinositol phosphate biosynthetic process"/>
    <property type="evidence" value="ECO:0007669"/>
    <property type="project" value="TreeGrafter"/>
</dbReference>
<evidence type="ECO:0000256" key="1">
    <source>
        <dbReference type="PROSITE-ProRule" id="PRU00781"/>
    </source>
</evidence>
<dbReference type="GO" id="GO:0005886">
    <property type="term" value="C:plasma membrane"/>
    <property type="evidence" value="ECO:0007669"/>
    <property type="project" value="TreeGrafter"/>
</dbReference>
<feature type="transmembrane region" description="Helical" evidence="2">
    <location>
        <begin position="157"/>
        <end position="178"/>
    </location>
</feature>
<dbReference type="SMART" id="SM00330">
    <property type="entry name" value="PIPKc"/>
    <property type="match status" value="1"/>
</dbReference>
<feature type="transmembrane region" description="Helical" evidence="2">
    <location>
        <begin position="1369"/>
        <end position="1391"/>
    </location>
</feature>
<feature type="transmembrane region" description="Helical" evidence="2">
    <location>
        <begin position="31"/>
        <end position="51"/>
    </location>
</feature>
<reference evidence="4 5" key="1">
    <citation type="submission" date="2012-05" db="EMBL/GenBank/DDBJ databases">
        <title>Recombination and specialization in a pathogen metapopulation.</title>
        <authorList>
            <person name="Gardiner A."/>
            <person name="Kemen E."/>
            <person name="Schultz-Larsen T."/>
            <person name="MacLean D."/>
            <person name="Van Oosterhout C."/>
            <person name="Jones J.D.G."/>
        </authorList>
    </citation>
    <scope>NUCLEOTIDE SEQUENCE [LARGE SCALE GENOMIC DNA]</scope>
    <source>
        <strain evidence="4 5">Ac Nc2</strain>
    </source>
</reference>
<dbReference type="SUPFAM" id="SSF56104">
    <property type="entry name" value="SAICAR synthase-like"/>
    <property type="match status" value="1"/>
</dbReference>
<dbReference type="InParanoid" id="A0A024G7D4"/>
<dbReference type="Pfam" id="PF14703">
    <property type="entry name" value="PHM7_cyt"/>
    <property type="match status" value="1"/>
</dbReference>
<dbReference type="PROSITE" id="PS51455">
    <property type="entry name" value="PIPK"/>
    <property type="match status" value="1"/>
</dbReference>
<keyword evidence="5" id="KW-1185">Reference proteome</keyword>
<dbReference type="InterPro" id="IPR002498">
    <property type="entry name" value="PInositol-4-P-4/5-kinase_core"/>
</dbReference>
<feature type="domain" description="PIPK" evidence="3">
    <location>
        <begin position="333"/>
        <end position="725"/>
    </location>
</feature>
<dbReference type="EMBL" id="CAIX01000036">
    <property type="protein sequence ID" value="CCI42579.1"/>
    <property type="molecule type" value="Genomic_DNA"/>
</dbReference>
<protein>
    <recommendedName>
        <fullName evidence="3">PIPK domain-containing protein</fullName>
    </recommendedName>
</protein>
<dbReference type="InterPro" id="IPR023610">
    <property type="entry name" value="PInositol-4/5-P-5/4-kinase"/>
</dbReference>
<sequence>MGAFVSFCFSAAVIICYLSSRLARPHPNPIIFSKSLVDILLALLYLSEYSITECSNRKLPYQLAAVTQGLLVCGEFWFFAIPIDLLQSVTNPFTSYSYNLRIYWLYAIASGLASGIALCIFDDQKHLQISIIDQSPIHRFFWFHENTKASGFLWHQWITYHFWIFLYLLFGSACIIYVRRRLKRGLEQTFEIRKRVLTHGFFTCCVYTSWSVISSCMFAITNSSKSREKLGDDGFEDLLSLNAFFHSARGALNIIVWIVINAPVLADIVLASSSKSPYSLIPHPPPLTENSYSESKHELDTLLKPELNTALRKQMIRMATSGIVESVQHYHRLHQRILSNQTFHLDWQRSPSANFRESQLDIDAIDQDRSIQIVDIQNEPSIPRFSFLPMSMKEMQFYDFQPRIFASIRHLYAIEDSEYIVAFRKTINERISEGRSGAFIFNSCDRKYTVKSLTAQEKTVLLDLLPSLVRYTKWNPTTLLPRFFGLHAMKMYGQIFYFVVMGNILYTSEIIHRRYDIKGSWVDRNAPACLLGEKYRCSKCNRFFRFGNTNQDTASCTSPNEDHFPDVTLRDNDLKKRLKLDSEVAMHLYKQIARDTNFLSSMGIMDYSLLIGVHYSRYRISTAEDEFGLHSAFAPNDSLPSRQHPLSKRLCDPQFDPIRRFNANEVSGPSVYYLGLIDILQKWTIGKRMERAYKLLVLRKDGRGVSAMHPKPYAIRFQQKLHQLLSTRTQAVLCAIFFHTFALSERLVLVPKGITTIFWNESIERQVECDLEANTSFRIGLSISNGSNTLVSNSQIRVEPQQLEFPAAWTPQHVIQTFRVYGFQQGRYHLTYSLTQNTAHYRPSASGSVIFVTDREDTWDGIAYQFSVNITFFVTGILFLIACQYSPSGENIFRRVNYGLLPETLWNEKNRNVLGIRWTDRLRKFWRLQCDGAFVCEECGLPAALLLRFHLDAGHLCLLLSICNLLVMVPVNYFSGGSREAFSHVIFQQTTLSNVPLRSNWFWCHVGYSYVLTVFVLIFLMRQQSVMEALEMQTKGILGDRSVLIRSGLPATIDTLQLTSLLRSYFPHDRIHNVNIVYDLRKVYSILKHRRHQFERLHRLEGIADKYASGSLSWTLAWFPGYMSYPSISEMIWHYSQCIPCVYTLHSADSSQKLKKCKLRLWSKIKQLEKELEIFPQEIFQFYRERKSNGAAFVVFDCKSTRNRFLRLVESHSWRGRWSREIARIVAGRAASFHPFGSSVDSDPLLAQLTVTIAPEPHDVLWPNLSHSSNFVRSCIDSVGRQAAVLLLLLVLSTPTNVLVYLRLDSNSQIYSGLYAHHSRILAFAATYLPSLLLIIVNWLLLTFLYYLSMTQCEFSEARRITSLIVKGFAYLLVSSIILPCIGVPAAFVALHGLQYRDETKSYLESFLFKVSGTLFITYLCQRAFLTSILQLSRVGEKFLQMQWLWGRAITTREVVWATRPSVFNFGYEYAIVLSIFLVILLGTVFTPLVTPFGCLYFYIQFWVVKYQFVYVLPHIHGISEFAQTASELVFCSLLLSQSIVTIALFQVANSSQCVAMGLLIVWTISCRLFRWHSDGRVRTPSIPTTQSKTRKPLKNTTYSDPYRIGLFLFQLWNVNKFHEMETDITRLGAAFLRLKRFTRDDVAVV</sequence>
<feature type="transmembrane region" description="Helical" evidence="2">
    <location>
        <begin position="103"/>
        <end position="121"/>
    </location>
</feature>
<feature type="transmembrane region" description="Helical" evidence="2">
    <location>
        <begin position="63"/>
        <end position="83"/>
    </location>
</feature>
<keyword evidence="2" id="KW-0472">Membrane</keyword>
<dbReference type="OrthoDB" id="70770at2759"/>